<dbReference type="Pfam" id="PF26596">
    <property type="entry name" value="PEF-CTERM_ARCH"/>
    <property type="match status" value="1"/>
</dbReference>
<name>A0A7Z7FBV5_9EURY</name>
<dbReference type="Proteomes" id="UP000199259">
    <property type="component" value="Unassembled WGS sequence"/>
</dbReference>
<dbReference type="RefSeq" id="WP_091708750.1">
    <property type="nucleotide sequence ID" value="NZ_FNCA01000002.1"/>
</dbReference>
<organism evidence="2 3">
    <name type="scientific">Methanolobus vulcani</name>
    <dbReference type="NCBI Taxonomy" id="38026"/>
    <lineage>
        <taxon>Archaea</taxon>
        <taxon>Methanobacteriati</taxon>
        <taxon>Methanobacteriota</taxon>
        <taxon>Stenosarchaea group</taxon>
        <taxon>Methanomicrobia</taxon>
        <taxon>Methanosarcinales</taxon>
        <taxon>Methanosarcinaceae</taxon>
        <taxon>Methanolobus</taxon>
    </lineage>
</organism>
<dbReference type="NCBIfam" id="TIGR03024">
    <property type="entry name" value="arch_PEF_CTERM"/>
    <property type="match status" value="1"/>
</dbReference>
<sequence>MKKILITMIIAMALMPFTAAAIAPSYNYIDWNHQNGATFTSEMLDCSGYNAENPDTGWLHWVLLHSGSVTGAEIKVGDGEWIYMDSQQGTNIDFYTEPYYTEDELKSMTVTVRYTGTLDGNGFITLSHYCPGENTEVPEFPTIAVPIAAIIGIAFLMQRRKE</sequence>
<evidence type="ECO:0000259" key="1">
    <source>
        <dbReference type="Pfam" id="PF26596"/>
    </source>
</evidence>
<comment type="caution">
    <text evidence="2">The sequence shown here is derived from an EMBL/GenBank/DDBJ whole genome shotgun (WGS) entry which is preliminary data.</text>
</comment>
<evidence type="ECO:0000313" key="3">
    <source>
        <dbReference type="Proteomes" id="UP000199259"/>
    </source>
</evidence>
<keyword evidence="3" id="KW-1185">Reference proteome</keyword>
<proteinExistence type="predicted"/>
<reference evidence="2 3" key="1">
    <citation type="submission" date="2016-10" db="EMBL/GenBank/DDBJ databases">
        <authorList>
            <person name="Varghese N."/>
            <person name="Submissions S."/>
        </authorList>
    </citation>
    <scope>NUCLEOTIDE SEQUENCE [LARGE SCALE GENOMIC DNA]</scope>
    <source>
        <strain evidence="2 3">PL 12/M</strain>
    </source>
</reference>
<dbReference type="InterPro" id="IPR017474">
    <property type="entry name" value="PEF_CTERM_C"/>
</dbReference>
<dbReference type="EMBL" id="FNCA01000002">
    <property type="protein sequence ID" value="SDF49931.1"/>
    <property type="molecule type" value="Genomic_DNA"/>
</dbReference>
<dbReference type="AlphaFoldDB" id="A0A7Z7FBV5"/>
<protein>
    <submittedName>
        <fullName evidence="2">PEF-CTERM protein sorting domain-containing protein</fullName>
    </submittedName>
</protein>
<gene>
    <name evidence="2" type="ORF">SAMN04488589_0706</name>
</gene>
<evidence type="ECO:0000313" key="2">
    <source>
        <dbReference type="EMBL" id="SDF49931.1"/>
    </source>
</evidence>
<accession>A0A7Z7FBV5</accession>
<feature type="domain" description="PEF-CTERM protein sorting" evidence="1">
    <location>
        <begin position="137"/>
        <end position="161"/>
    </location>
</feature>